<dbReference type="eggNOG" id="arCOG00284">
    <property type="taxonomic scope" value="Archaea"/>
</dbReference>
<dbReference type="HOGENOM" id="CLU_453183_0_0_2"/>
<evidence type="ECO:0000313" key="3">
    <source>
        <dbReference type="Proteomes" id="UP000001137"/>
    </source>
</evidence>
<dbReference type="Pfam" id="PF01935">
    <property type="entry name" value="DUF87"/>
    <property type="match status" value="1"/>
</dbReference>
<dbReference type="STRING" id="397948.Cmaq_1512"/>
<protein>
    <submittedName>
        <fullName evidence="2">AAA ATPase</fullName>
    </submittedName>
</protein>
<dbReference type="InterPro" id="IPR027417">
    <property type="entry name" value="P-loop_NTPase"/>
</dbReference>
<dbReference type="Proteomes" id="UP000001137">
    <property type="component" value="Chromosome"/>
</dbReference>
<dbReference type="InterPro" id="IPR003593">
    <property type="entry name" value="AAA+_ATPase"/>
</dbReference>
<accession>A8M9B7</accession>
<dbReference type="InterPro" id="IPR002789">
    <property type="entry name" value="HerA_central"/>
</dbReference>
<evidence type="ECO:0000313" key="2">
    <source>
        <dbReference type="EMBL" id="ABW02336.1"/>
    </source>
</evidence>
<evidence type="ECO:0000259" key="1">
    <source>
        <dbReference type="SMART" id="SM00382"/>
    </source>
</evidence>
<dbReference type="PANTHER" id="PTHR30121:SF1">
    <property type="entry name" value="AAA+ ATPASE DOMAIN-CONTAINING PROTEIN"/>
    <property type="match status" value="1"/>
</dbReference>
<dbReference type="KEGG" id="cma:Cmaq_1512"/>
<dbReference type="GeneID" id="5709361"/>
<keyword evidence="3" id="KW-1185">Reference proteome</keyword>
<dbReference type="EMBL" id="CP000852">
    <property type="protein sequence ID" value="ABW02336.1"/>
    <property type="molecule type" value="Genomic_DNA"/>
</dbReference>
<reference evidence="2 3" key="1">
    <citation type="submission" date="2007-10" db="EMBL/GenBank/DDBJ databases">
        <title>Complete sequence of Caldivirga maquilingensis IC-167.</title>
        <authorList>
            <consortium name="US DOE Joint Genome Institute"/>
            <person name="Copeland A."/>
            <person name="Lucas S."/>
            <person name="Lapidus A."/>
            <person name="Barry K."/>
            <person name="Glavina del Rio T."/>
            <person name="Dalin E."/>
            <person name="Tice H."/>
            <person name="Pitluck S."/>
            <person name="Saunders E."/>
            <person name="Brettin T."/>
            <person name="Bruce D."/>
            <person name="Detter J.C."/>
            <person name="Han C."/>
            <person name="Schmutz J."/>
            <person name="Larimer F."/>
            <person name="Land M."/>
            <person name="Hauser L."/>
            <person name="Kyrpides N."/>
            <person name="Ivanova N."/>
            <person name="Biddle J.F."/>
            <person name="Zhang Z."/>
            <person name="Fitz-Gibbon S.T."/>
            <person name="Lowe T.M."/>
            <person name="Saltikov C."/>
            <person name="House C.H."/>
            <person name="Richardson P."/>
        </authorList>
    </citation>
    <scope>NUCLEOTIDE SEQUENCE [LARGE SCALE GENOMIC DNA]</scope>
    <source>
        <strain evidence="3">ATCC 700844 / DSM 13496 / JCM 10307 / IC-167</strain>
    </source>
</reference>
<gene>
    <name evidence="2" type="ordered locus">Cmaq_1512</name>
</gene>
<dbReference type="RefSeq" id="WP_012186555.1">
    <property type="nucleotide sequence ID" value="NC_009954.1"/>
</dbReference>
<dbReference type="InterPro" id="IPR033186">
    <property type="entry name" value="HerA_C"/>
</dbReference>
<dbReference type="Pfam" id="PF05872">
    <property type="entry name" value="HerA_C"/>
    <property type="match status" value="1"/>
</dbReference>
<feature type="domain" description="AAA+ ATPase" evidence="1">
    <location>
        <begin position="164"/>
        <end position="547"/>
    </location>
</feature>
<proteinExistence type="predicted"/>
<dbReference type="Gene3D" id="3.40.50.300">
    <property type="entry name" value="P-loop containing nucleotide triphosphate hydrolases"/>
    <property type="match status" value="2"/>
</dbReference>
<dbReference type="SUPFAM" id="SSF52540">
    <property type="entry name" value="P-loop containing nucleoside triphosphate hydrolases"/>
    <property type="match status" value="1"/>
</dbReference>
<organism evidence="2 3">
    <name type="scientific">Caldivirga maquilingensis (strain ATCC 700844 / DSM 13496 / JCM 10307 / IC-167)</name>
    <dbReference type="NCBI Taxonomy" id="397948"/>
    <lineage>
        <taxon>Archaea</taxon>
        <taxon>Thermoproteota</taxon>
        <taxon>Thermoprotei</taxon>
        <taxon>Thermoproteales</taxon>
        <taxon>Thermoproteaceae</taxon>
        <taxon>Caldivirga</taxon>
    </lineage>
</organism>
<dbReference type="SMART" id="SM00382">
    <property type="entry name" value="AAA"/>
    <property type="match status" value="1"/>
</dbReference>
<dbReference type="CDD" id="cd01127">
    <property type="entry name" value="TrwB_TraG_TraD_VirD4"/>
    <property type="match status" value="1"/>
</dbReference>
<dbReference type="PANTHER" id="PTHR30121">
    <property type="entry name" value="UNCHARACTERIZED PROTEIN YJGR-RELATED"/>
    <property type="match status" value="1"/>
</dbReference>
<sequence>MTLLSNLDCNEYLGFITRQMPSSVSTDEALAYMVSGCDVGFPVGRYVVIEDDGVKYLAKIVQSRVEDIYSIAKTPVISLEQELSMEVRYIPRFIALELIRECRGDACSPVTTPPQIHAKVRWARDGEVSKMLSLPSNGVELGYLALPSGEVLRSEFVKIPIDALKHHVLVVGTTGSGKTQLLKNMALDLVRNYSDCVVIAMDAVGHYHHLAMDNVETRVVIPMTNSLVGRLLRNIKVSEAKELAREFARRLVRYYLNEFYIRSGLKISGKVNIKVAYSREQEDAGKDKGYVVKVSKVIVKAKININNNDKEINVTLLPWALKSIDVMYRINDITGLLTEQAKLFYRRVINEVTDELPSNEKPTFKEIYEYLISPSNQSERGRTLVNYEAIANKLGIHPSTLENIVRAILSLVETRLFDVEHKAGDHKLVVKEPNYRELFKQGYVVVDLRTTSSLNQRIIVYRILNKLFRAMKPGGKRIAVVLVDEAHLFFPQTRDETEKRIIENQLTRIARLGRSRGIAVVFATHMPDDLNDAVLQLTNTKVILRSDERVLEKLGIPTSERRFLTVTDAGIGYVKSYAMKYPIYIKFEPKAFHLG</sequence>
<dbReference type="AlphaFoldDB" id="A8M9B7"/>
<dbReference type="InterPro" id="IPR051162">
    <property type="entry name" value="T4SS_component"/>
</dbReference>
<name>A8M9B7_CALMQ</name>